<dbReference type="EMBL" id="JAPQKN010000008">
    <property type="protein sequence ID" value="KAJ5150905.1"/>
    <property type="molecule type" value="Genomic_DNA"/>
</dbReference>
<dbReference type="RefSeq" id="XP_056538238.1">
    <property type="nucleotide sequence ID" value="XM_056692281.1"/>
</dbReference>
<dbReference type="PRINTS" id="PR00146">
    <property type="entry name" value="DHPICSNTHASE"/>
</dbReference>
<name>A0A9W9LE81_9EURO</name>
<dbReference type="SUPFAM" id="SSF51569">
    <property type="entry name" value="Aldolase"/>
    <property type="match status" value="1"/>
</dbReference>
<reference evidence="2" key="2">
    <citation type="journal article" date="2023" name="IMA Fungus">
        <title>Comparative genomic study of the Penicillium genus elucidates a diverse pangenome and 15 lateral gene transfer events.</title>
        <authorList>
            <person name="Petersen C."/>
            <person name="Sorensen T."/>
            <person name="Nielsen M.R."/>
            <person name="Sondergaard T.E."/>
            <person name="Sorensen J.L."/>
            <person name="Fitzpatrick D.A."/>
            <person name="Frisvad J.C."/>
            <person name="Nielsen K.L."/>
        </authorList>
    </citation>
    <scope>NUCLEOTIDE SEQUENCE</scope>
    <source>
        <strain evidence="2">IBT 26290</strain>
    </source>
</reference>
<protein>
    <submittedName>
        <fullName evidence="2">Dihydrodipicolinate synthase</fullName>
    </submittedName>
</protein>
<gene>
    <name evidence="2" type="ORF">N7482_010157</name>
</gene>
<accession>A0A9W9LE81</accession>
<dbReference type="GO" id="GO:0008840">
    <property type="term" value="F:4-hydroxy-tetrahydrodipicolinate synthase activity"/>
    <property type="evidence" value="ECO:0007669"/>
    <property type="project" value="TreeGrafter"/>
</dbReference>
<reference evidence="2" key="1">
    <citation type="submission" date="2022-11" db="EMBL/GenBank/DDBJ databases">
        <authorList>
            <person name="Petersen C."/>
        </authorList>
    </citation>
    <scope>NUCLEOTIDE SEQUENCE</scope>
    <source>
        <strain evidence="2">IBT 26290</strain>
    </source>
</reference>
<dbReference type="AlphaFoldDB" id="A0A9W9LE81"/>
<dbReference type="InterPro" id="IPR013785">
    <property type="entry name" value="Aldolase_TIM"/>
</dbReference>
<dbReference type="PANTHER" id="PTHR12128">
    <property type="entry name" value="DIHYDRODIPICOLINATE SYNTHASE"/>
    <property type="match status" value="1"/>
</dbReference>
<dbReference type="SMART" id="SM01130">
    <property type="entry name" value="DHDPS"/>
    <property type="match status" value="1"/>
</dbReference>
<dbReference type="Pfam" id="PF00701">
    <property type="entry name" value="DHDPS"/>
    <property type="match status" value="1"/>
</dbReference>
<dbReference type="GeneID" id="81431457"/>
<dbReference type="Gene3D" id="3.20.20.70">
    <property type="entry name" value="Aldolase class I"/>
    <property type="match status" value="1"/>
</dbReference>
<evidence type="ECO:0000256" key="1">
    <source>
        <dbReference type="ARBA" id="ARBA00023239"/>
    </source>
</evidence>
<keyword evidence="1" id="KW-0456">Lyase</keyword>
<dbReference type="PANTHER" id="PTHR12128:SF66">
    <property type="entry name" value="4-HYDROXY-2-OXOGLUTARATE ALDOLASE, MITOCHONDRIAL"/>
    <property type="match status" value="1"/>
</dbReference>
<proteinExistence type="predicted"/>
<dbReference type="Proteomes" id="UP001149163">
    <property type="component" value="Unassembled WGS sequence"/>
</dbReference>
<comment type="caution">
    <text evidence="2">The sequence shown here is derived from an EMBL/GenBank/DDBJ whole genome shotgun (WGS) entry which is preliminary data.</text>
</comment>
<keyword evidence="3" id="KW-1185">Reference proteome</keyword>
<evidence type="ECO:0000313" key="2">
    <source>
        <dbReference type="EMBL" id="KAJ5150905.1"/>
    </source>
</evidence>
<dbReference type="CDD" id="cd00408">
    <property type="entry name" value="DHDPS-like"/>
    <property type="match status" value="1"/>
</dbReference>
<dbReference type="OrthoDB" id="191315at2759"/>
<evidence type="ECO:0000313" key="3">
    <source>
        <dbReference type="Proteomes" id="UP001149163"/>
    </source>
</evidence>
<organism evidence="2 3">
    <name type="scientific">Penicillium canariense</name>
    <dbReference type="NCBI Taxonomy" id="189055"/>
    <lineage>
        <taxon>Eukaryota</taxon>
        <taxon>Fungi</taxon>
        <taxon>Dikarya</taxon>
        <taxon>Ascomycota</taxon>
        <taxon>Pezizomycotina</taxon>
        <taxon>Eurotiomycetes</taxon>
        <taxon>Eurotiomycetidae</taxon>
        <taxon>Eurotiales</taxon>
        <taxon>Aspergillaceae</taxon>
        <taxon>Penicillium</taxon>
    </lineage>
</organism>
<dbReference type="InterPro" id="IPR002220">
    <property type="entry name" value="DapA-like"/>
</dbReference>
<sequence length="353" mass="38385">MANSCATRALRPGIYAPLPTFFDDNQEIDYESYKKHLLSQFESLLKSTFESLSPDPVFLDLATKDMIPVCAGSLGEAVHLSFDERTALIHFIRNTLDEAGLQTTPIVAGVGGLSTRETIQLSHAAAKAGADAGMVILPAYYAASLNTNQEQVIQYYIDICEASPIPLLLYNFPANAGGQDMSSEVISAVMKLAPNLCGVKLTCGGSIGKLLRLNATISENPSISFSRKFPFLLLDGLIADLTPWMQCGGHGTVSGIPNFAPLASVRLWTLLNTLSPTEKEAQEAKEIQAILSRADVAAVPGGIRAMKYALNKIYGYGIAPRKPLLPLEQSEGERFMEALEKMLQLERKLMEEW</sequence>